<reference evidence="2" key="1">
    <citation type="submission" date="2018-05" db="EMBL/GenBank/DDBJ databases">
        <authorList>
            <person name="Lanie J.A."/>
            <person name="Ng W.-L."/>
            <person name="Kazmierczak K.M."/>
            <person name="Andrzejewski T.M."/>
            <person name="Davidsen T.M."/>
            <person name="Wayne K.J."/>
            <person name="Tettelin H."/>
            <person name="Glass J.I."/>
            <person name="Rusch D."/>
            <person name="Podicherti R."/>
            <person name="Tsui H.-C.T."/>
            <person name="Winkler M.E."/>
        </authorList>
    </citation>
    <scope>NUCLEOTIDE SEQUENCE</scope>
</reference>
<organism evidence="2">
    <name type="scientific">marine metagenome</name>
    <dbReference type="NCBI Taxonomy" id="408172"/>
    <lineage>
        <taxon>unclassified sequences</taxon>
        <taxon>metagenomes</taxon>
        <taxon>ecological metagenomes</taxon>
    </lineage>
</organism>
<sequence>MIMADVLKIVFLIIGVFSSITCYWLATEALFPNFVIKARQRYKKPIILTFLGLLVVAIGGAIGAVTKSIVGNSGDPIIILLLCIFAFFGLLGSSGLCQLVGMGMPSPVDETQPWRRTLRAGIVLSFVFLLPGPGWLIMAWSGISGCGAMVLSFFNTASSVNSA</sequence>
<dbReference type="EMBL" id="UINC01043555">
    <property type="protein sequence ID" value="SVB47745.1"/>
    <property type="molecule type" value="Genomic_DNA"/>
</dbReference>
<keyword evidence="1" id="KW-0812">Transmembrane</keyword>
<dbReference type="AlphaFoldDB" id="A0A382EB70"/>
<evidence type="ECO:0000256" key="1">
    <source>
        <dbReference type="SAM" id="Phobius"/>
    </source>
</evidence>
<feature type="transmembrane region" description="Helical" evidence="1">
    <location>
        <begin position="46"/>
        <end position="65"/>
    </location>
</feature>
<evidence type="ECO:0000313" key="2">
    <source>
        <dbReference type="EMBL" id="SVB47745.1"/>
    </source>
</evidence>
<keyword evidence="1" id="KW-0472">Membrane</keyword>
<feature type="transmembrane region" description="Helical" evidence="1">
    <location>
        <begin position="77"/>
        <end position="101"/>
    </location>
</feature>
<feature type="transmembrane region" description="Helical" evidence="1">
    <location>
        <begin position="6"/>
        <end position="26"/>
    </location>
</feature>
<proteinExistence type="predicted"/>
<gene>
    <name evidence="2" type="ORF">METZ01_LOCUS200599</name>
</gene>
<keyword evidence="1" id="KW-1133">Transmembrane helix</keyword>
<protein>
    <submittedName>
        <fullName evidence="2">Uncharacterized protein</fullName>
    </submittedName>
</protein>
<accession>A0A382EB70</accession>
<name>A0A382EB70_9ZZZZ</name>
<feature type="transmembrane region" description="Helical" evidence="1">
    <location>
        <begin position="122"/>
        <end position="143"/>
    </location>
</feature>